<dbReference type="AlphaFoldDB" id="A0A1S9TR84"/>
<dbReference type="RefSeq" id="WP_070184517.1">
    <property type="nucleotide sequence ID" value="NZ_MUAJ01000008.1"/>
</dbReference>
<dbReference type="Proteomes" id="UP000190906">
    <property type="component" value="Unassembled WGS sequence"/>
</dbReference>
<dbReference type="InterPro" id="IPR027417">
    <property type="entry name" value="P-loop_NTPase"/>
</dbReference>
<evidence type="ECO:0000313" key="2">
    <source>
        <dbReference type="EMBL" id="OOR12554.1"/>
    </source>
</evidence>
<dbReference type="Gene3D" id="3.40.50.300">
    <property type="entry name" value="P-loop containing nucleotide triphosphate hydrolases"/>
    <property type="match status" value="1"/>
</dbReference>
<evidence type="ECO:0000259" key="1">
    <source>
        <dbReference type="Pfam" id="PF13614"/>
    </source>
</evidence>
<dbReference type="CDD" id="cd02042">
    <property type="entry name" value="ParAB_family"/>
    <property type="match status" value="1"/>
</dbReference>
<sequence length="310" mass="35009">MDIISFINYKGGVGKTTLTANAAAELAFRGKRVLVVDLDPQTNLTLSFIDLEKWQQLDNESKTIKHWYDEFLDADIDESLSDLIVIPEKVNNVINSMDSQGYVHLISSHLELINLDMELATRYGGNSERTIRSSFLRLFSRLKKGLEEVKDDYDLVLIDCPPNFNIVTQNAIIASDKYVVPAKADFLSTLGIDQLVRHIEALTTKYNNYVDQDDSSRWERISPELSGVVFTMINIYGGEPIQAQNAYIHQVSRNEYTVFDNFIRNNNTLFASSPDYGVPVALNAGLEGLYLDIRKEIESVVDELIIKTGI</sequence>
<feature type="domain" description="AAA" evidence="1">
    <location>
        <begin position="1"/>
        <end position="209"/>
    </location>
</feature>
<reference evidence="2 3" key="1">
    <citation type="submission" date="2017-01" db="EMBL/GenBank/DDBJ databases">
        <title>Bacillus cereus isolates.</title>
        <authorList>
            <person name="Beno S.M."/>
        </authorList>
    </citation>
    <scope>NUCLEOTIDE SEQUENCE [LARGE SCALE GENOMIC DNA]</scope>
    <source>
        <strain evidence="2 3">FSL H8-0485</strain>
    </source>
</reference>
<dbReference type="PANTHER" id="PTHR13696:SF99">
    <property type="entry name" value="COBYRINIC ACID AC-DIAMIDE SYNTHASE"/>
    <property type="match status" value="1"/>
</dbReference>
<dbReference type="Pfam" id="PF13614">
    <property type="entry name" value="AAA_31"/>
    <property type="match status" value="1"/>
</dbReference>
<organism evidence="2 3">
    <name type="scientific">Bacillus cereus</name>
    <dbReference type="NCBI Taxonomy" id="1396"/>
    <lineage>
        <taxon>Bacteria</taxon>
        <taxon>Bacillati</taxon>
        <taxon>Bacillota</taxon>
        <taxon>Bacilli</taxon>
        <taxon>Bacillales</taxon>
        <taxon>Bacillaceae</taxon>
        <taxon>Bacillus</taxon>
        <taxon>Bacillus cereus group</taxon>
    </lineage>
</organism>
<name>A0A1S9TR84_BACCE</name>
<dbReference type="EMBL" id="MUAJ01000008">
    <property type="protein sequence ID" value="OOR12554.1"/>
    <property type="molecule type" value="Genomic_DNA"/>
</dbReference>
<dbReference type="InterPro" id="IPR025669">
    <property type="entry name" value="AAA_dom"/>
</dbReference>
<evidence type="ECO:0000313" key="3">
    <source>
        <dbReference type="Proteomes" id="UP000190906"/>
    </source>
</evidence>
<dbReference type="InterPro" id="IPR050678">
    <property type="entry name" value="DNA_Partitioning_ATPase"/>
</dbReference>
<dbReference type="PANTHER" id="PTHR13696">
    <property type="entry name" value="P-LOOP CONTAINING NUCLEOSIDE TRIPHOSPHATE HYDROLASE"/>
    <property type="match status" value="1"/>
</dbReference>
<comment type="caution">
    <text evidence="2">The sequence shown here is derived from an EMBL/GenBank/DDBJ whole genome shotgun (WGS) entry which is preliminary data.</text>
</comment>
<protein>
    <submittedName>
        <fullName evidence="2">Cobyrinic acid a,c-diamide synthase</fullName>
    </submittedName>
</protein>
<gene>
    <name evidence="2" type="ORF">BW897_12695</name>
</gene>
<dbReference type="SUPFAM" id="SSF52540">
    <property type="entry name" value="P-loop containing nucleoside triphosphate hydrolases"/>
    <property type="match status" value="1"/>
</dbReference>
<proteinExistence type="predicted"/>
<accession>A0A1S9TR84</accession>